<evidence type="ECO:0000256" key="2">
    <source>
        <dbReference type="ARBA" id="ARBA00008911"/>
    </source>
</evidence>
<keyword evidence="3 8" id="KW-0028">Amino-acid biosynthesis</keyword>
<evidence type="ECO:0000256" key="3">
    <source>
        <dbReference type="ARBA" id="ARBA00022605"/>
    </source>
</evidence>
<dbReference type="PANTHER" id="PTHR21337:SF0">
    <property type="entry name" value="PHOSPHO-2-DEHYDRO-3-DEOXYHEPTONATE ALDOLASE"/>
    <property type="match status" value="1"/>
</dbReference>
<dbReference type="EMBL" id="HG996466">
    <property type="protein sequence ID" value="CAG1859560.1"/>
    <property type="molecule type" value="Genomic_DNA"/>
</dbReference>
<dbReference type="UniPathway" id="UPA00053">
    <property type="reaction ID" value="UER00084"/>
</dbReference>
<gene>
    <name evidence="9" type="ORF">GSMUA_298550.1</name>
</gene>
<reference evidence="9" key="1">
    <citation type="submission" date="2021-03" db="EMBL/GenBank/DDBJ databases">
        <authorList>
            <consortium name="Genoscope - CEA"/>
            <person name="William W."/>
        </authorList>
    </citation>
    <scope>NUCLEOTIDE SEQUENCE</scope>
    <source>
        <strain evidence="9">Doubled-haploid Pahang</strain>
    </source>
</reference>
<accession>A0A8D7B740</accession>
<dbReference type="GO" id="GO:0009423">
    <property type="term" value="P:chorismate biosynthetic process"/>
    <property type="evidence" value="ECO:0007669"/>
    <property type="project" value="UniProtKB-UniPathway"/>
</dbReference>
<feature type="binding site" evidence="7">
    <location>
        <position position="437"/>
    </location>
    <ligand>
        <name>Mn(2+)</name>
        <dbReference type="ChEBI" id="CHEBI:29035"/>
    </ligand>
</feature>
<feature type="binding site" evidence="7">
    <location>
        <position position="509"/>
    </location>
    <ligand>
        <name>Mn(2+)</name>
        <dbReference type="ChEBI" id="CHEBI:29035"/>
    </ligand>
</feature>
<dbReference type="Pfam" id="PF01474">
    <property type="entry name" value="DAHP_synth_2"/>
    <property type="match status" value="1"/>
</dbReference>
<dbReference type="FunFam" id="3.20.20.70:FF:000128">
    <property type="entry name" value="Phospho-2-dehydro-3-deoxyheptonate aldolase"/>
    <property type="match status" value="1"/>
</dbReference>
<comment type="subcellular location">
    <subcellularLocation>
        <location evidence="8">Plastid</location>
        <location evidence="8">Chloroplast</location>
    </subcellularLocation>
</comment>
<dbReference type="PANTHER" id="PTHR21337">
    <property type="entry name" value="PHOSPHO-2-DEHYDRO-3-DEOXYHEPTONATE ALDOLASE 1, 2"/>
    <property type="match status" value="1"/>
</dbReference>
<comment type="pathway">
    <text evidence="1 8">Metabolic intermediate biosynthesis; chorismate biosynthesis; chorismate from D-erythrose 4-phosphate and phosphoenolpyruvate: step 1/7.</text>
</comment>
<dbReference type="GO" id="GO:0008652">
    <property type="term" value="P:amino acid biosynthetic process"/>
    <property type="evidence" value="ECO:0007669"/>
    <property type="project" value="UniProtKB-KW"/>
</dbReference>
<evidence type="ECO:0000256" key="6">
    <source>
        <dbReference type="ARBA" id="ARBA00047508"/>
    </source>
</evidence>
<dbReference type="InterPro" id="IPR002480">
    <property type="entry name" value="DAHP_synth_2"/>
</dbReference>
<dbReference type="NCBIfam" id="TIGR01358">
    <property type="entry name" value="DAHP_synth_II"/>
    <property type="match status" value="1"/>
</dbReference>
<keyword evidence="7" id="KW-0464">Manganese</keyword>
<dbReference type="GO" id="GO:0009073">
    <property type="term" value="P:aromatic amino acid family biosynthetic process"/>
    <property type="evidence" value="ECO:0007669"/>
    <property type="project" value="UniProtKB-KW"/>
</dbReference>
<keyword evidence="7" id="KW-0104">Cadmium</keyword>
<protein>
    <recommendedName>
        <fullName evidence="8">Phospho-2-dehydro-3-deoxyheptonate aldolase</fullName>
        <ecNumber evidence="8">2.5.1.54</ecNumber>
    </recommendedName>
</protein>
<dbReference type="AlphaFoldDB" id="A0A8D7B740"/>
<evidence type="ECO:0000313" key="9">
    <source>
        <dbReference type="EMBL" id="CAG1859560.1"/>
    </source>
</evidence>
<keyword evidence="8" id="KW-0150">Chloroplast</keyword>
<dbReference type="EC" id="2.5.1.54" evidence="8"/>
<evidence type="ECO:0000256" key="4">
    <source>
        <dbReference type="ARBA" id="ARBA00022679"/>
    </source>
</evidence>
<evidence type="ECO:0000256" key="1">
    <source>
        <dbReference type="ARBA" id="ARBA00004688"/>
    </source>
</evidence>
<feature type="binding site" evidence="7">
    <location>
        <position position="182"/>
    </location>
    <ligand>
        <name>phosphoenolpyruvate</name>
        <dbReference type="ChEBI" id="CHEBI:58702"/>
    </ligand>
</feature>
<feature type="binding site" evidence="7">
    <location>
        <begin position="351"/>
        <end position="352"/>
    </location>
    <ligand>
        <name>phosphoenolpyruvate</name>
        <dbReference type="ChEBI" id="CHEBI:58702"/>
    </ligand>
</feature>
<evidence type="ECO:0000256" key="5">
    <source>
        <dbReference type="ARBA" id="ARBA00023141"/>
    </source>
</evidence>
<keyword evidence="7" id="KW-0170">Cobalt</keyword>
<dbReference type="SUPFAM" id="SSF51569">
    <property type="entry name" value="Aldolase"/>
    <property type="match status" value="1"/>
</dbReference>
<proteinExistence type="inferred from homology"/>
<feature type="binding site" evidence="7">
    <location>
        <position position="405"/>
    </location>
    <ligand>
        <name>phosphoenolpyruvate</name>
        <dbReference type="ChEBI" id="CHEBI:58702"/>
    </ligand>
</feature>
<feature type="binding site" evidence="7">
    <location>
        <position position="143"/>
    </location>
    <ligand>
        <name>Mn(2+)</name>
        <dbReference type="ChEBI" id="CHEBI:29035"/>
    </ligand>
</feature>
<keyword evidence="8" id="KW-0934">Plastid</keyword>
<keyword evidence="8" id="KW-0809">Transit peptide</keyword>
<dbReference type="Gene3D" id="3.20.20.70">
    <property type="entry name" value="Aldolase class I"/>
    <property type="match status" value="1"/>
</dbReference>
<keyword evidence="5 8" id="KW-0057">Aromatic amino acid biosynthesis</keyword>
<comment type="similarity">
    <text evidence="2 8">Belongs to the class-II DAHP synthase family.</text>
</comment>
<feature type="binding site" evidence="7">
    <location>
        <position position="374"/>
    </location>
    <ligand>
        <name>phosphoenolpyruvate</name>
        <dbReference type="ChEBI" id="CHEBI:58702"/>
    </ligand>
</feature>
<dbReference type="GO" id="GO:0003849">
    <property type="term" value="F:3-deoxy-7-phosphoheptulonate synthase activity"/>
    <property type="evidence" value="ECO:0007669"/>
    <property type="project" value="UniProtKB-EC"/>
</dbReference>
<feature type="binding site" evidence="7">
    <location>
        <position position="479"/>
    </location>
    <ligand>
        <name>Mn(2+)</name>
        <dbReference type="ChEBI" id="CHEBI:29035"/>
    </ligand>
</feature>
<evidence type="ECO:0000256" key="8">
    <source>
        <dbReference type="RuleBase" id="RU363071"/>
    </source>
</evidence>
<dbReference type="InterPro" id="IPR013785">
    <property type="entry name" value="Aldolase_TIM"/>
</dbReference>
<name>A0A8D7B740_MUSAM</name>
<sequence>MATLSPATNLLHRLSSSSVLSATERGNRQPGLASFLPKTCRIRPRRSISSVHAAEPAKTPVVTNKPKKLDTAPAPSTKWAVDSWKAKKALQLPEYPVEKELSEVLRTIESFPPIVFAGEARHLEERLADAAVGRAFLLQGGDCAESFKEFNANNIRDTFRVLLQMGAVLMFGGQMPVVRVGRMAGQFAKPRSEPLEERDGVKLPSYRGDNVNGDAFDAKSRVPDPQRMIRAYTQSAATLNLLRAFATGGYAAMQRVTQWNLDFTEHSEQGDRRRSTSMNCCRYQELAHRVDDALGFMAAAGLTMDHPIMTTTEFWTSHECLLLPYEQALTRQDSTSGLYYDCSAHFLWVGERTRQLDGAHVEFLRGVANPLGIKVSDKMNPKELVKLTEILNPHNKPGRITVIARMGAENMRVKLPHLIRAVRSAGQIVTWVSDPMHGNTIKAPCGLKTRPFDAIRAELRAFFDVHEQEGSHPGGVHLEMTGQNVTECIGGSRAVTFDDLSSRYHTHCDPRLNASQSLELAFIIAERLRKRRIQSLHRTGPSSSPPEPF</sequence>
<keyword evidence="4 8" id="KW-0808">Transferase</keyword>
<dbReference type="GO" id="GO:0009507">
    <property type="term" value="C:chloroplast"/>
    <property type="evidence" value="ECO:0007669"/>
    <property type="project" value="UniProtKB-SubCell"/>
</dbReference>
<comment type="catalytic activity">
    <reaction evidence="6 8">
        <text>D-erythrose 4-phosphate + phosphoenolpyruvate + H2O = 7-phospho-2-dehydro-3-deoxy-D-arabino-heptonate + phosphate</text>
        <dbReference type="Rhea" id="RHEA:14717"/>
        <dbReference type="ChEBI" id="CHEBI:15377"/>
        <dbReference type="ChEBI" id="CHEBI:16897"/>
        <dbReference type="ChEBI" id="CHEBI:43474"/>
        <dbReference type="ChEBI" id="CHEBI:58394"/>
        <dbReference type="ChEBI" id="CHEBI:58702"/>
        <dbReference type="EC" id="2.5.1.54"/>
    </reaction>
</comment>
<comment type="cofactor">
    <cofactor evidence="7">
        <name>Mn(2+)</name>
        <dbReference type="ChEBI" id="CHEBI:29035"/>
    </cofactor>
    <cofactor evidence="7">
        <name>Co(2+)</name>
        <dbReference type="ChEBI" id="CHEBI:48828"/>
    </cofactor>
    <cofactor evidence="7">
        <name>Cd(2+)</name>
        <dbReference type="ChEBI" id="CHEBI:48775"/>
    </cofactor>
    <text evidence="7">Binds 1 divalent cation per subunit. The enzyme is active with manganese, cobalt or cadmium ions.</text>
</comment>
<organism evidence="9">
    <name type="scientific">Musa acuminata subsp. malaccensis</name>
    <name type="common">Wild banana</name>
    <name type="synonym">Musa malaccensis</name>
    <dbReference type="NCBI Taxonomy" id="214687"/>
    <lineage>
        <taxon>Eukaryota</taxon>
        <taxon>Viridiplantae</taxon>
        <taxon>Streptophyta</taxon>
        <taxon>Embryophyta</taxon>
        <taxon>Tracheophyta</taxon>
        <taxon>Spermatophyta</taxon>
        <taxon>Magnoliopsida</taxon>
        <taxon>Liliopsida</taxon>
        <taxon>Zingiberales</taxon>
        <taxon>Musaceae</taxon>
        <taxon>Musa</taxon>
    </lineage>
</organism>
<evidence type="ECO:0000256" key="7">
    <source>
        <dbReference type="PIRSR" id="PIRSR602480-1"/>
    </source>
</evidence>